<dbReference type="PANTHER" id="PTHR30486:SF6">
    <property type="entry name" value="TYPE IV PILUS RETRACTATION ATPASE PILT"/>
    <property type="match status" value="1"/>
</dbReference>
<dbReference type="Proteomes" id="UP001198565">
    <property type="component" value="Unassembled WGS sequence"/>
</dbReference>
<reference evidence="3 4" key="1">
    <citation type="submission" date="2021-08" db="EMBL/GenBank/DDBJ databases">
        <title>Streptomyces sp. PTM05 isolated from lichen.</title>
        <authorList>
            <person name="Somphong A."/>
            <person name="Phongsopitanun W."/>
            <person name="Tanasupawat S."/>
        </authorList>
    </citation>
    <scope>NUCLEOTIDE SEQUENCE [LARGE SCALE GENOMIC DNA]</scope>
    <source>
        <strain evidence="3 4">Ptm05</strain>
    </source>
</reference>
<dbReference type="InterPro" id="IPR027417">
    <property type="entry name" value="P-loop_NTPase"/>
</dbReference>
<evidence type="ECO:0000256" key="1">
    <source>
        <dbReference type="ARBA" id="ARBA00006611"/>
    </source>
</evidence>
<protein>
    <submittedName>
        <fullName evidence="3">CpaF/VirB11 family protein</fullName>
    </submittedName>
</protein>
<feature type="domain" description="Bacterial type II secretion system protein E" evidence="2">
    <location>
        <begin position="214"/>
        <end position="438"/>
    </location>
</feature>
<organism evidence="3 4">
    <name type="scientific">Streptantibioticus parmotrematis</name>
    <dbReference type="NCBI Taxonomy" id="2873249"/>
    <lineage>
        <taxon>Bacteria</taxon>
        <taxon>Bacillati</taxon>
        <taxon>Actinomycetota</taxon>
        <taxon>Actinomycetes</taxon>
        <taxon>Kitasatosporales</taxon>
        <taxon>Streptomycetaceae</taxon>
        <taxon>Streptantibioticus</taxon>
    </lineage>
</organism>
<name>A0ABS7R2X4_9ACTN</name>
<dbReference type="EMBL" id="JAINVZ010000038">
    <property type="protein sequence ID" value="MBY8889234.1"/>
    <property type="molecule type" value="Genomic_DNA"/>
</dbReference>
<dbReference type="InterPro" id="IPR001482">
    <property type="entry name" value="T2SS/T4SS_dom"/>
</dbReference>
<dbReference type="InterPro" id="IPR050921">
    <property type="entry name" value="T4SS_GSP_E_ATPase"/>
</dbReference>
<gene>
    <name evidence="3" type="ORF">K7472_30960</name>
</gene>
<sequence>MPELNGHGRPRDLAALLTAGIAPAATAVEATPVPPARSPAGQAPAAPASGAAGVGVVASLPGQLPVDSAVVQELRDAASKQVTAQEAACGGRLSLEDKHQLARSVVSRLVAEFAARHAATARPLTREQEAALRTVVFDTMYRAGRVQALLDDPSVEDILLDGETVLVDYFDKPQARGRALFASDAELVSWVNEMASQSGHGERQLSPGSPSVGFRLPDGSRVQASLLSRRPSAAIRRHRIQRTVLSELADWGTLSPTLVQFLRACVEARKNLLIAGDMGAGKTSLLRALGRAIPEWERVVTLESDRELYLDEPGPGPYAIAFEARQSNGERSGTGDLVGEVSIADLFPVALRYNASRVIVGEVRSVEVVPMLQAMTAGGSGSMCTIHARDHASVIGRLIQLCTEAGMSEAAANHLVAHAVDVIVYIRLVNETAVGGRKHRFVSHVREVHTAMEGGGPTTSDLFAPTAGEPRAMPSMPPSFLAGLETEGRLDPGWLLPAHAGWKYPLQTVRPL</sequence>
<comment type="caution">
    <text evidence="3">The sequence shown here is derived from an EMBL/GenBank/DDBJ whole genome shotgun (WGS) entry which is preliminary data.</text>
</comment>
<evidence type="ECO:0000313" key="4">
    <source>
        <dbReference type="Proteomes" id="UP001198565"/>
    </source>
</evidence>
<accession>A0ABS7R2X4</accession>
<dbReference type="CDD" id="cd01130">
    <property type="entry name" value="VirB11-like_ATPase"/>
    <property type="match status" value="1"/>
</dbReference>
<dbReference type="PANTHER" id="PTHR30486">
    <property type="entry name" value="TWITCHING MOTILITY PROTEIN PILT"/>
    <property type="match status" value="1"/>
</dbReference>
<evidence type="ECO:0000313" key="3">
    <source>
        <dbReference type="EMBL" id="MBY8889234.1"/>
    </source>
</evidence>
<dbReference type="SUPFAM" id="SSF52540">
    <property type="entry name" value="P-loop containing nucleoside triphosphate hydrolases"/>
    <property type="match status" value="1"/>
</dbReference>
<evidence type="ECO:0000259" key="2">
    <source>
        <dbReference type="Pfam" id="PF00437"/>
    </source>
</evidence>
<dbReference type="Pfam" id="PF00437">
    <property type="entry name" value="T2SSE"/>
    <property type="match status" value="1"/>
</dbReference>
<dbReference type="RefSeq" id="WP_222982380.1">
    <property type="nucleotide sequence ID" value="NZ_JAINVZ010000038.1"/>
</dbReference>
<comment type="similarity">
    <text evidence="1">Belongs to the GSP E family.</text>
</comment>
<dbReference type="Gene3D" id="3.30.450.380">
    <property type="match status" value="1"/>
</dbReference>
<proteinExistence type="inferred from homology"/>
<dbReference type="Gene3D" id="3.40.50.300">
    <property type="entry name" value="P-loop containing nucleotide triphosphate hydrolases"/>
    <property type="match status" value="1"/>
</dbReference>
<keyword evidence="4" id="KW-1185">Reference proteome</keyword>